<dbReference type="Pfam" id="PF00583">
    <property type="entry name" value="Acetyltransf_1"/>
    <property type="match status" value="1"/>
</dbReference>
<evidence type="ECO:0000256" key="1">
    <source>
        <dbReference type="SAM" id="MobiDB-lite"/>
    </source>
</evidence>
<comment type="caution">
    <text evidence="3">The sequence shown here is derived from an EMBL/GenBank/DDBJ whole genome shotgun (WGS) entry which is preliminary data.</text>
</comment>
<proteinExistence type="predicted"/>
<accession>A0A919M7G5</accession>
<dbReference type="Gene3D" id="3.40.630.30">
    <property type="match status" value="1"/>
</dbReference>
<protein>
    <recommendedName>
        <fullName evidence="2">N-acetyltransferase domain-containing protein</fullName>
    </recommendedName>
</protein>
<feature type="region of interest" description="Disordered" evidence="1">
    <location>
        <begin position="1"/>
        <end position="34"/>
    </location>
</feature>
<sequence length="340" mass="36545">MLNGLDATLSASRAETRPDAGTGVHMADSDRPQGAGLARWWPARMVIGGGERRPGRRAATGAEGGGKPVAGAGGACWGGRVNREEVLALFDRQMRRDVRAGGPSSRVEREGRVVRHVGAAEDWNAVLWSDLDEADADAVIAEQVRFFDGLGVEVEWKLYGHDRPADLGERLVKAGFVPDDRETLMVAQIGELDLAVSPPEGVRLVPVTDEAGVDLMFRASEQAFEEPSGHLRAQVLAQLTDDPESIRAFVAMAGDEPVCGARMELNRGTAFASLWGGGTVPAWQGRGIYRALVAHRARIAAGLGYEFLQVDASDQSRPILQRLGFEVLGTTTPYRRKPGS</sequence>
<dbReference type="AlphaFoldDB" id="A0A919M7G5"/>
<evidence type="ECO:0000259" key="2">
    <source>
        <dbReference type="PROSITE" id="PS51186"/>
    </source>
</evidence>
<evidence type="ECO:0000313" key="4">
    <source>
        <dbReference type="Proteomes" id="UP000619479"/>
    </source>
</evidence>
<dbReference type="InterPro" id="IPR016181">
    <property type="entry name" value="Acyl_CoA_acyltransferase"/>
</dbReference>
<name>A0A919M7G5_9ACTN</name>
<keyword evidence="4" id="KW-1185">Reference proteome</keyword>
<dbReference type="InterPro" id="IPR000182">
    <property type="entry name" value="GNAT_dom"/>
</dbReference>
<dbReference type="PROSITE" id="PS51186">
    <property type="entry name" value="GNAT"/>
    <property type="match status" value="1"/>
</dbReference>
<evidence type="ECO:0000313" key="3">
    <source>
        <dbReference type="EMBL" id="GID65389.1"/>
    </source>
</evidence>
<dbReference type="Proteomes" id="UP000619479">
    <property type="component" value="Unassembled WGS sequence"/>
</dbReference>
<dbReference type="GO" id="GO:0016747">
    <property type="term" value="F:acyltransferase activity, transferring groups other than amino-acyl groups"/>
    <property type="evidence" value="ECO:0007669"/>
    <property type="project" value="InterPro"/>
</dbReference>
<feature type="region of interest" description="Disordered" evidence="1">
    <location>
        <begin position="49"/>
        <end position="70"/>
    </location>
</feature>
<organism evidence="3 4">
    <name type="scientific">Actinoplanes cyaneus</name>
    <dbReference type="NCBI Taxonomy" id="52696"/>
    <lineage>
        <taxon>Bacteria</taxon>
        <taxon>Bacillati</taxon>
        <taxon>Actinomycetota</taxon>
        <taxon>Actinomycetes</taxon>
        <taxon>Micromonosporales</taxon>
        <taxon>Micromonosporaceae</taxon>
        <taxon>Actinoplanes</taxon>
    </lineage>
</organism>
<dbReference type="CDD" id="cd04301">
    <property type="entry name" value="NAT_SF"/>
    <property type="match status" value="1"/>
</dbReference>
<dbReference type="EMBL" id="BOMH01000025">
    <property type="protein sequence ID" value="GID65389.1"/>
    <property type="molecule type" value="Genomic_DNA"/>
</dbReference>
<reference evidence="3" key="1">
    <citation type="submission" date="2021-01" db="EMBL/GenBank/DDBJ databases">
        <title>Whole genome shotgun sequence of Actinoplanes cyaneus NBRC 14990.</title>
        <authorList>
            <person name="Komaki H."/>
            <person name="Tamura T."/>
        </authorList>
    </citation>
    <scope>NUCLEOTIDE SEQUENCE</scope>
    <source>
        <strain evidence="3">NBRC 14990</strain>
    </source>
</reference>
<feature type="domain" description="N-acetyltransferase" evidence="2">
    <location>
        <begin position="202"/>
        <end position="340"/>
    </location>
</feature>
<dbReference type="SUPFAM" id="SSF55729">
    <property type="entry name" value="Acyl-CoA N-acyltransferases (Nat)"/>
    <property type="match status" value="1"/>
</dbReference>
<gene>
    <name evidence="3" type="ORF">Acy02nite_32700</name>
</gene>